<keyword evidence="3 4" id="KW-0012">Acyltransferase</keyword>
<accession>A0A2U9TA71</accession>
<dbReference type="EC" id="2.3.2.29" evidence="4"/>
<dbReference type="GO" id="GO:0005737">
    <property type="term" value="C:cytoplasm"/>
    <property type="evidence" value="ECO:0007669"/>
    <property type="project" value="UniProtKB-SubCell"/>
</dbReference>
<evidence type="ECO:0000256" key="2">
    <source>
        <dbReference type="ARBA" id="ARBA00022679"/>
    </source>
</evidence>
<evidence type="ECO:0000313" key="8">
    <source>
        <dbReference type="EMBL" id="AWV07784.1"/>
    </source>
</evidence>
<protein>
    <recommendedName>
        <fullName evidence="4">Aspartate/glutamate leucyltransferase</fullName>
        <ecNumber evidence="4">2.3.2.29</ecNumber>
    </recommendedName>
</protein>
<dbReference type="PANTHER" id="PTHR21367">
    <property type="entry name" value="ARGININE-TRNA-PROTEIN TRANSFERASE 1"/>
    <property type="match status" value="1"/>
</dbReference>
<dbReference type="NCBIfam" id="NF002346">
    <property type="entry name" value="PRK01305.2-3"/>
    <property type="match status" value="1"/>
</dbReference>
<dbReference type="InterPro" id="IPR007472">
    <property type="entry name" value="N-end_Aminoacyl_Trfase_C"/>
</dbReference>
<feature type="region of interest" description="Disordered" evidence="5">
    <location>
        <begin position="247"/>
        <end position="276"/>
    </location>
</feature>
<evidence type="ECO:0000256" key="1">
    <source>
        <dbReference type="ARBA" id="ARBA00022490"/>
    </source>
</evidence>
<dbReference type="InterPro" id="IPR007471">
    <property type="entry name" value="N-end_Aminoacyl_Trfase_N"/>
</dbReference>
<evidence type="ECO:0000256" key="3">
    <source>
        <dbReference type="ARBA" id="ARBA00023315"/>
    </source>
</evidence>
<dbReference type="PIRSF" id="PIRSF037208">
    <property type="entry name" value="ATE_pro_prd"/>
    <property type="match status" value="1"/>
</dbReference>
<sequence>MGKTPAPDDNDLRLFHTGEHACGYWPERAARDLVLDPRDPRLAQRYPLALEWGFRRSGDIVYRPHCHGCRACVAVRIPVDRFRPSRSQRRCLKHNRDIEMRICQPVRTDEQLALYRRYLAARHAGGGMDGHGAVEFDQFLVGSWSDGRFMELREAGPPRPGRLLAVAVTDVTENALSAVYTFFDPDFTQRGLGTLAILRQIEWARRERRRHLYLGYWIAGHAKMDYKRRFHPLESFDGRGWHAFEEADGASDKRLDDGTAPVGGTPNDNDNDSGTA</sequence>
<dbReference type="KEGG" id="lmb:C9I47_2101"/>
<comment type="catalytic activity">
    <reaction evidence="4">
        <text>N-terminal L-aspartyl-[protein] + L-leucyl-tRNA(Leu) = N-terminal L-leucyl-L-aspartyl-[protein] + tRNA(Leu) + H(+)</text>
        <dbReference type="Rhea" id="RHEA:50420"/>
        <dbReference type="Rhea" id="RHEA-COMP:9613"/>
        <dbReference type="Rhea" id="RHEA-COMP:9622"/>
        <dbReference type="Rhea" id="RHEA-COMP:12669"/>
        <dbReference type="Rhea" id="RHEA-COMP:12674"/>
        <dbReference type="ChEBI" id="CHEBI:15378"/>
        <dbReference type="ChEBI" id="CHEBI:64720"/>
        <dbReference type="ChEBI" id="CHEBI:78442"/>
        <dbReference type="ChEBI" id="CHEBI:78494"/>
        <dbReference type="ChEBI" id="CHEBI:133042"/>
        <dbReference type="EC" id="2.3.2.29"/>
    </reaction>
</comment>
<dbReference type="Proteomes" id="UP000249447">
    <property type="component" value="Chromosome"/>
</dbReference>
<feature type="domain" description="N-end aminoacyl transferase N-terminal" evidence="6">
    <location>
        <begin position="20"/>
        <end position="90"/>
    </location>
</feature>
<dbReference type="InterPro" id="IPR030700">
    <property type="entry name" value="N-end_Aminoacyl_Trfase"/>
</dbReference>
<feature type="compositionally biased region" description="Polar residues" evidence="5">
    <location>
        <begin position="266"/>
        <end position="276"/>
    </location>
</feature>
<dbReference type="InterPro" id="IPR016181">
    <property type="entry name" value="Acyl_CoA_acyltransferase"/>
</dbReference>
<name>A0A2U9TA71_9GAMM</name>
<dbReference type="Pfam" id="PF04377">
    <property type="entry name" value="ATE_C"/>
    <property type="match status" value="1"/>
</dbReference>
<dbReference type="InterPro" id="IPR017138">
    <property type="entry name" value="Asp_Glu_LeuTrfase"/>
</dbReference>
<dbReference type="GO" id="GO:0071596">
    <property type="term" value="P:ubiquitin-dependent protein catabolic process via the N-end rule pathway"/>
    <property type="evidence" value="ECO:0007669"/>
    <property type="project" value="InterPro"/>
</dbReference>
<dbReference type="SUPFAM" id="SSF55729">
    <property type="entry name" value="Acyl-CoA N-acyltransferases (Nat)"/>
    <property type="match status" value="1"/>
</dbReference>
<evidence type="ECO:0000259" key="7">
    <source>
        <dbReference type="Pfam" id="PF04377"/>
    </source>
</evidence>
<proteinExistence type="inferred from homology"/>
<dbReference type="EMBL" id="CP029843">
    <property type="protein sequence ID" value="AWV07784.1"/>
    <property type="molecule type" value="Genomic_DNA"/>
</dbReference>
<comment type="catalytic activity">
    <reaction evidence="4">
        <text>N-terminal L-glutamyl-[protein] + L-leucyl-tRNA(Leu) = N-terminal L-leucyl-L-glutamyl-[protein] + tRNA(Leu) + H(+)</text>
        <dbReference type="Rhea" id="RHEA:50412"/>
        <dbReference type="Rhea" id="RHEA-COMP:9613"/>
        <dbReference type="Rhea" id="RHEA-COMP:9622"/>
        <dbReference type="Rhea" id="RHEA-COMP:12664"/>
        <dbReference type="Rhea" id="RHEA-COMP:12668"/>
        <dbReference type="ChEBI" id="CHEBI:15378"/>
        <dbReference type="ChEBI" id="CHEBI:64721"/>
        <dbReference type="ChEBI" id="CHEBI:78442"/>
        <dbReference type="ChEBI" id="CHEBI:78494"/>
        <dbReference type="ChEBI" id="CHEBI:133041"/>
        <dbReference type="EC" id="2.3.2.29"/>
    </reaction>
</comment>
<dbReference type="HAMAP" id="MF_00689">
    <property type="entry name" value="Bpt"/>
    <property type="match status" value="1"/>
</dbReference>
<gene>
    <name evidence="4" type="primary">bpt</name>
    <name evidence="8" type="ORF">C9I47_2101</name>
</gene>
<dbReference type="NCBIfam" id="NF002342">
    <property type="entry name" value="PRK01305.1-3"/>
    <property type="match status" value="1"/>
</dbReference>
<dbReference type="OrthoDB" id="9782022at2"/>
<evidence type="ECO:0000256" key="5">
    <source>
        <dbReference type="SAM" id="MobiDB-lite"/>
    </source>
</evidence>
<dbReference type="GO" id="GO:0004057">
    <property type="term" value="F:arginyl-tRNA--protein transferase activity"/>
    <property type="evidence" value="ECO:0007669"/>
    <property type="project" value="InterPro"/>
</dbReference>
<dbReference type="GO" id="GO:0008914">
    <property type="term" value="F:leucyl-tRNA--protein transferase activity"/>
    <property type="evidence" value="ECO:0007669"/>
    <property type="project" value="UniProtKB-UniRule"/>
</dbReference>
<dbReference type="Pfam" id="PF04376">
    <property type="entry name" value="ATE_N"/>
    <property type="match status" value="1"/>
</dbReference>
<comment type="similarity">
    <text evidence="4">Belongs to the R-transferase family. Bpt subfamily.</text>
</comment>
<comment type="subcellular location">
    <subcellularLocation>
        <location evidence="4">Cytoplasm</location>
    </subcellularLocation>
</comment>
<dbReference type="PANTHER" id="PTHR21367:SF1">
    <property type="entry name" value="ARGINYL-TRNA--PROTEIN TRANSFERASE 1"/>
    <property type="match status" value="1"/>
</dbReference>
<keyword evidence="1 4" id="KW-0963">Cytoplasm</keyword>
<comment type="function">
    <text evidence="4">Functions in the N-end rule pathway of protein degradation where it conjugates Leu from its aminoacyl-tRNA to the N-termini of proteins containing an N-terminal aspartate or glutamate.</text>
</comment>
<keyword evidence="2 4" id="KW-0808">Transferase</keyword>
<evidence type="ECO:0000313" key="9">
    <source>
        <dbReference type="Proteomes" id="UP000249447"/>
    </source>
</evidence>
<feature type="compositionally biased region" description="Basic and acidic residues" evidence="5">
    <location>
        <begin position="247"/>
        <end position="257"/>
    </location>
</feature>
<dbReference type="AlphaFoldDB" id="A0A2U9TA71"/>
<organism evidence="8 9">
    <name type="scientific">Marilutibacter maris</name>
    <dbReference type="NCBI Taxonomy" id="1605891"/>
    <lineage>
        <taxon>Bacteria</taxon>
        <taxon>Pseudomonadati</taxon>
        <taxon>Pseudomonadota</taxon>
        <taxon>Gammaproteobacteria</taxon>
        <taxon>Lysobacterales</taxon>
        <taxon>Lysobacteraceae</taxon>
        <taxon>Marilutibacter</taxon>
    </lineage>
</organism>
<evidence type="ECO:0000259" key="6">
    <source>
        <dbReference type="Pfam" id="PF04376"/>
    </source>
</evidence>
<feature type="domain" description="N-end rule aminoacyl transferase C-terminal" evidence="7">
    <location>
        <begin position="110"/>
        <end position="236"/>
    </location>
</feature>
<reference evidence="8 9" key="1">
    <citation type="submission" date="2018-05" db="EMBL/GenBank/DDBJ databases">
        <title>The complete genome of Lysobacter maris HZ9B, a marine bacterium antagonistic against terrestrial plant pathogens.</title>
        <authorList>
            <person name="Zhang X.-Q."/>
        </authorList>
    </citation>
    <scope>NUCLEOTIDE SEQUENCE [LARGE SCALE GENOMIC DNA]</scope>
    <source>
        <strain evidence="8 9">HZ9B</strain>
    </source>
</reference>
<evidence type="ECO:0000256" key="4">
    <source>
        <dbReference type="HAMAP-Rule" id="MF_00689"/>
    </source>
</evidence>
<dbReference type="NCBIfam" id="NF002341">
    <property type="entry name" value="PRK01305.1-1"/>
    <property type="match status" value="1"/>
</dbReference>
<keyword evidence="9" id="KW-1185">Reference proteome</keyword>